<comment type="catalytic activity">
    <reaction evidence="11 12">
        <text>L-aspartate 4-semialdehyde + pyruvate = (2S,4S)-4-hydroxy-2,3,4,5-tetrahydrodipicolinate + H2O + H(+)</text>
        <dbReference type="Rhea" id="RHEA:34171"/>
        <dbReference type="ChEBI" id="CHEBI:15361"/>
        <dbReference type="ChEBI" id="CHEBI:15377"/>
        <dbReference type="ChEBI" id="CHEBI:15378"/>
        <dbReference type="ChEBI" id="CHEBI:67139"/>
        <dbReference type="ChEBI" id="CHEBI:537519"/>
        <dbReference type="EC" id="4.3.3.7"/>
    </reaction>
</comment>
<keyword evidence="5 12" id="KW-0963">Cytoplasm</keyword>
<evidence type="ECO:0000256" key="4">
    <source>
        <dbReference type="ARBA" id="ARBA00012086"/>
    </source>
</evidence>
<comment type="caution">
    <text evidence="12">Was originally thought to be a dihydrodipicolinate synthase (DHDPS), catalyzing the condensation of (S)-aspartate-beta-semialdehyde [(S)-ASA] and pyruvate to dihydrodipicolinate (DHDP). However, it was shown in E.coli that the product of the enzymatic reaction is not dihydrodipicolinate but in fact (4S)-4-hydroxy-2,3,4,5-tetrahydro-(2S)-dipicolinic acid (HTPA), and that the consecutive dehydration reaction leading to DHDP is not spontaneous but catalyzed by DapB.</text>
</comment>
<proteinExistence type="inferred from homology"/>
<dbReference type="HAMAP" id="MF_00418">
    <property type="entry name" value="DapA"/>
    <property type="match status" value="1"/>
</dbReference>
<dbReference type="InterPro" id="IPR020625">
    <property type="entry name" value="Schiff_base-form_aldolases_AS"/>
</dbReference>
<keyword evidence="7 12" id="KW-0220">Diaminopimelate biosynthesis</keyword>
<evidence type="ECO:0000256" key="8">
    <source>
        <dbReference type="ARBA" id="ARBA00023154"/>
    </source>
</evidence>
<evidence type="ECO:0000256" key="12">
    <source>
        <dbReference type="HAMAP-Rule" id="MF_00418"/>
    </source>
</evidence>
<comment type="subunit">
    <text evidence="12">Homotetramer; dimer of dimers.</text>
</comment>
<comment type="function">
    <text evidence="1 12">Catalyzes the condensation of (S)-aspartate-beta-semialdehyde [(S)-ASA] and pyruvate to 4-hydroxy-tetrahydrodipicolinate (HTPA).</text>
</comment>
<evidence type="ECO:0000313" key="16">
    <source>
        <dbReference type="EMBL" id="TXB66610.1"/>
    </source>
</evidence>
<dbReference type="AlphaFoldDB" id="A0A5C6RY83"/>
<comment type="pathway">
    <text evidence="2 12">Amino-acid biosynthesis; L-lysine biosynthesis via DAP pathway; (S)-tetrahydrodipicolinate from L-aspartate: step 3/4.</text>
</comment>
<sequence length="292" mass="31695">MYNFKGTGVAIVTPFKADKSVDYNALEKLVNYLIDNGINYIVVQGTTGESVTLTKQEKAETLAFIIKVNNGRLPIVLGIGGNCTQTVVDTLKITDLTGVDAILSVSPYYNKPTQEGIYQHYKAVSEASTLPIILYNVPGRTSSNILPATTLRLANDFSNIIAIKEASGNLEQCMTIIQNKPKDFLVISGDDALVLPFMACGGDGVISVIANAFPKGFSDMTTAALNGNYSLAKDLHYKHFEIIHYLFVDGNPAGVKAVLKMLNIIGDDVRLPLVQVTENTLKNLEKLTSQMK</sequence>
<evidence type="ECO:0000256" key="11">
    <source>
        <dbReference type="ARBA" id="ARBA00047836"/>
    </source>
</evidence>
<dbReference type="EC" id="4.3.3.7" evidence="4 12"/>
<evidence type="ECO:0000256" key="14">
    <source>
        <dbReference type="PIRSR" id="PIRSR001365-1"/>
    </source>
</evidence>
<gene>
    <name evidence="12" type="primary">dapA</name>
    <name evidence="16" type="ORF">FRY74_00040</name>
</gene>
<feature type="site" description="Part of a proton relay during catalysis" evidence="12">
    <location>
        <position position="46"/>
    </location>
</feature>
<keyword evidence="10 12" id="KW-0704">Schiff base</keyword>
<evidence type="ECO:0000256" key="15">
    <source>
        <dbReference type="PIRSR" id="PIRSR001365-2"/>
    </source>
</evidence>
<evidence type="ECO:0000256" key="13">
    <source>
        <dbReference type="PIRNR" id="PIRNR001365"/>
    </source>
</evidence>
<feature type="active site" description="Schiff-base intermediate with substrate" evidence="12 14">
    <location>
        <position position="164"/>
    </location>
</feature>
<dbReference type="PRINTS" id="PR00146">
    <property type="entry name" value="DHPICSNTHASE"/>
</dbReference>
<dbReference type="PANTHER" id="PTHR12128">
    <property type="entry name" value="DIHYDRODIPICOLINATE SYNTHASE"/>
    <property type="match status" value="1"/>
</dbReference>
<keyword evidence="8 12" id="KW-0457">Lysine biosynthesis</keyword>
<dbReference type="SUPFAM" id="SSF51569">
    <property type="entry name" value="Aldolase"/>
    <property type="match status" value="1"/>
</dbReference>
<dbReference type="CDD" id="cd00950">
    <property type="entry name" value="DHDPS"/>
    <property type="match status" value="1"/>
</dbReference>
<dbReference type="Gene3D" id="3.20.20.70">
    <property type="entry name" value="Aldolase class I"/>
    <property type="match status" value="1"/>
</dbReference>
<dbReference type="EMBL" id="VOOS01000001">
    <property type="protein sequence ID" value="TXB66610.1"/>
    <property type="molecule type" value="Genomic_DNA"/>
</dbReference>
<accession>A0A5C6RY83</accession>
<evidence type="ECO:0000256" key="2">
    <source>
        <dbReference type="ARBA" id="ARBA00005120"/>
    </source>
</evidence>
<reference evidence="16 17" key="1">
    <citation type="submission" date="2019-08" db="EMBL/GenBank/DDBJ databases">
        <title>Genome of Vicingus serpentipes NCIMB 15042.</title>
        <authorList>
            <person name="Bowman J.P."/>
        </authorList>
    </citation>
    <scope>NUCLEOTIDE SEQUENCE [LARGE SCALE GENOMIC DNA]</scope>
    <source>
        <strain evidence="16 17">NCIMB 15042</strain>
    </source>
</reference>
<name>A0A5C6RY83_9FLAO</name>
<comment type="subcellular location">
    <subcellularLocation>
        <location evidence="12">Cytoplasm</location>
    </subcellularLocation>
</comment>
<dbReference type="GO" id="GO:0009089">
    <property type="term" value="P:lysine biosynthetic process via diaminopimelate"/>
    <property type="evidence" value="ECO:0007669"/>
    <property type="project" value="UniProtKB-UniRule"/>
</dbReference>
<dbReference type="PIRSF" id="PIRSF001365">
    <property type="entry name" value="DHDPS"/>
    <property type="match status" value="1"/>
</dbReference>
<dbReference type="InterPro" id="IPR005263">
    <property type="entry name" value="DapA"/>
</dbReference>
<dbReference type="PANTHER" id="PTHR12128:SF66">
    <property type="entry name" value="4-HYDROXY-2-OXOGLUTARATE ALDOLASE, MITOCHONDRIAL"/>
    <property type="match status" value="1"/>
</dbReference>
<evidence type="ECO:0000256" key="3">
    <source>
        <dbReference type="ARBA" id="ARBA00007592"/>
    </source>
</evidence>
<protein>
    <recommendedName>
        <fullName evidence="4 12">4-hydroxy-tetrahydrodipicolinate synthase</fullName>
        <shortName evidence="12">HTPA synthase</shortName>
        <ecNumber evidence="4 12">4.3.3.7</ecNumber>
    </recommendedName>
</protein>
<evidence type="ECO:0000256" key="10">
    <source>
        <dbReference type="ARBA" id="ARBA00023270"/>
    </source>
</evidence>
<organism evidence="16 17">
    <name type="scientific">Vicingus serpentipes</name>
    <dbReference type="NCBI Taxonomy" id="1926625"/>
    <lineage>
        <taxon>Bacteria</taxon>
        <taxon>Pseudomonadati</taxon>
        <taxon>Bacteroidota</taxon>
        <taxon>Flavobacteriia</taxon>
        <taxon>Flavobacteriales</taxon>
        <taxon>Vicingaceae</taxon>
        <taxon>Vicingus</taxon>
    </lineage>
</organism>
<dbReference type="Pfam" id="PF00701">
    <property type="entry name" value="DHDPS"/>
    <property type="match status" value="1"/>
</dbReference>
<evidence type="ECO:0000313" key="17">
    <source>
        <dbReference type="Proteomes" id="UP000321721"/>
    </source>
</evidence>
<evidence type="ECO:0000256" key="9">
    <source>
        <dbReference type="ARBA" id="ARBA00023239"/>
    </source>
</evidence>
<feature type="site" description="Part of a proton relay during catalysis" evidence="12">
    <location>
        <position position="109"/>
    </location>
</feature>
<dbReference type="PROSITE" id="PS00666">
    <property type="entry name" value="DHDPS_2"/>
    <property type="match status" value="1"/>
</dbReference>
<comment type="similarity">
    <text evidence="3 12 13">Belongs to the DapA family.</text>
</comment>
<keyword evidence="9 12" id="KW-0456">Lyase</keyword>
<dbReference type="OrthoDB" id="9782828at2"/>
<keyword evidence="17" id="KW-1185">Reference proteome</keyword>
<dbReference type="SMART" id="SM01130">
    <property type="entry name" value="DHDPS"/>
    <property type="match status" value="1"/>
</dbReference>
<dbReference type="GO" id="GO:0019877">
    <property type="term" value="P:diaminopimelate biosynthetic process"/>
    <property type="evidence" value="ECO:0007669"/>
    <property type="project" value="UniProtKB-UniRule"/>
</dbReference>
<dbReference type="NCBIfam" id="TIGR00674">
    <property type="entry name" value="dapA"/>
    <property type="match status" value="1"/>
</dbReference>
<evidence type="ECO:0000256" key="7">
    <source>
        <dbReference type="ARBA" id="ARBA00022915"/>
    </source>
</evidence>
<evidence type="ECO:0000256" key="6">
    <source>
        <dbReference type="ARBA" id="ARBA00022605"/>
    </source>
</evidence>
<dbReference type="GO" id="GO:0005829">
    <property type="term" value="C:cytosol"/>
    <property type="evidence" value="ECO:0007669"/>
    <property type="project" value="TreeGrafter"/>
</dbReference>
<dbReference type="Proteomes" id="UP000321721">
    <property type="component" value="Unassembled WGS sequence"/>
</dbReference>
<keyword evidence="6 12" id="KW-0028">Amino-acid biosynthesis</keyword>
<dbReference type="RefSeq" id="WP_147097400.1">
    <property type="nucleotide sequence ID" value="NZ_VOOS01000001.1"/>
</dbReference>
<feature type="binding site" evidence="12 15">
    <location>
        <position position="47"/>
    </location>
    <ligand>
        <name>pyruvate</name>
        <dbReference type="ChEBI" id="CHEBI:15361"/>
    </ligand>
</feature>
<dbReference type="UniPathway" id="UPA00034">
    <property type="reaction ID" value="UER00017"/>
</dbReference>
<feature type="binding site" evidence="12 15">
    <location>
        <position position="206"/>
    </location>
    <ligand>
        <name>pyruvate</name>
        <dbReference type="ChEBI" id="CHEBI:15361"/>
    </ligand>
</feature>
<dbReference type="GO" id="GO:0008840">
    <property type="term" value="F:4-hydroxy-tetrahydrodipicolinate synthase activity"/>
    <property type="evidence" value="ECO:0007669"/>
    <property type="project" value="UniProtKB-UniRule"/>
</dbReference>
<dbReference type="InterPro" id="IPR002220">
    <property type="entry name" value="DapA-like"/>
</dbReference>
<comment type="caution">
    <text evidence="16">The sequence shown here is derived from an EMBL/GenBank/DDBJ whole genome shotgun (WGS) entry which is preliminary data.</text>
</comment>
<feature type="active site" description="Proton donor/acceptor" evidence="12 14">
    <location>
        <position position="135"/>
    </location>
</feature>
<evidence type="ECO:0000256" key="5">
    <source>
        <dbReference type="ARBA" id="ARBA00022490"/>
    </source>
</evidence>
<evidence type="ECO:0000256" key="1">
    <source>
        <dbReference type="ARBA" id="ARBA00003294"/>
    </source>
</evidence>
<dbReference type="InterPro" id="IPR013785">
    <property type="entry name" value="Aldolase_TIM"/>
</dbReference>